<keyword evidence="2" id="KW-1185">Reference proteome</keyword>
<name>A0A075MQA0_9ARCH</name>
<evidence type="ECO:0000313" key="2">
    <source>
        <dbReference type="Proteomes" id="UP000028194"/>
    </source>
</evidence>
<dbReference type="STRING" id="1459636.NTE_01299"/>
<proteinExistence type="predicted"/>
<evidence type="ECO:0000313" key="1">
    <source>
        <dbReference type="EMBL" id="AIF83368.1"/>
    </source>
</evidence>
<dbReference type="eggNOG" id="arCOG08781">
    <property type="taxonomic scope" value="Archaea"/>
</dbReference>
<reference evidence="1 2" key="1">
    <citation type="journal article" date="2014" name="PLoS ONE">
        <title>Genome Sequence of Candidatus Nitrososphaera evergladensis from Group I.1b Enriched from Everglades Soil Reveals Novel Genomic Features of the Ammonia-Oxidizing Archaea.</title>
        <authorList>
            <person name="Zhalnina K.V."/>
            <person name="Dias R."/>
            <person name="Leonard M.T."/>
            <person name="Dorr de Quadros P."/>
            <person name="Camargo F.A."/>
            <person name="Drew J.C."/>
            <person name="Farmerie W.G."/>
            <person name="Daroub S.H."/>
            <person name="Triplett E.W."/>
        </authorList>
    </citation>
    <scope>NUCLEOTIDE SEQUENCE [LARGE SCALE GENOMIC DNA]</scope>
    <source>
        <strain evidence="1 2">SR1</strain>
    </source>
</reference>
<gene>
    <name evidence="1" type="ORF">NTE_01299</name>
</gene>
<dbReference type="EMBL" id="CP007174">
    <property type="protein sequence ID" value="AIF83368.1"/>
    <property type="molecule type" value="Genomic_DNA"/>
</dbReference>
<protein>
    <submittedName>
        <fullName evidence="1">Uncharacterized protein</fullName>
    </submittedName>
</protein>
<dbReference type="Proteomes" id="UP000028194">
    <property type="component" value="Chromosome"/>
</dbReference>
<dbReference type="HOGENOM" id="CLU_2103386_0_0_2"/>
<dbReference type="KEGG" id="nev:NTE_01299"/>
<sequence>MLSQTISVKPRPEFDPDRIAFHVACVDYDRASLLVSDLLENMARMVGIEPRLETGPAELALGWTFYTLSVNKEVARRFASLPESDILQSKGATLDQKFATWLNRQLAARMQGIQVRLLSDLKSSQFGFF</sequence>
<dbReference type="AlphaFoldDB" id="A0A075MQA0"/>
<organism evidence="1 2">
    <name type="scientific">Candidatus Nitrososphaera evergladensis SR1</name>
    <dbReference type="NCBI Taxonomy" id="1459636"/>
    <lineage>
        <taxon>Archaea</taxon>
        <taxon>Nitrososphaerota</taxon>
        <taxon>Nitrososphaeria</taxon>
        <taxon>Nitrososphaerales</taxon>
        <taxon>Nitrososphaeraceae</taxon>
        <taxon>Nitrososphaera</taxon>
    </lineage>
</organism>
<accession>A0A075MQA0</accession>